<dbReference type="PANTHER" id="PTHR35514:SF1">
    <property type="entry name" value="THYLAKOID LUMENAL 15.0 KDA PROTEIN 2, CHLOROPLASTIC"/>
    <property type="match status" value="1"/>
</dbReference>
<feature type="domain" description="TPM" evidence="1">
    <location>
        <begin position="93"/>
        <end position="208"/>
    </location>
</feature>
<reference evidence="2 3" key="1">
    <citation type="submission" date="2022-07" db="EMBL/GenBank/DDBJ databases">
        <title>Genome-wide signatures of adaptation to extreme environments.</title>
        <authorList>
            <person name="Cho C.H."/>
            <person name="Yoon H.S."/>
        </authorList>
    </citation>
    <scope>NUCLEOTIDE SEQUENCE [LARGE SCALE GENOMIC DNA]</scope>
    <source>
        <strain evidence="2 3">DBV 063 E5</strain>
    </source>
</reference>
<keyword evidence="3" id="KW-1185">Reference proteome</keyword>
<comment type="caution">
    <text evidence="2">The sequence shown here is derived from an EMBL/GenBank/DDBJ whole genome shotgun (WGS) entry which is preliminary data.</text>
</comment>
<evidence type="ECO:0000313" key="3">
    <source>
        <dbReference type="Proteomes" id="UP001301350"/>
    </source>
</evidence>
<dbReference type="EMBL" id="JANCYW010000011">
    <property type="protein sequence ID" value="KAK4537108.1"/>
    <property type="molecule type" value="Genomic_DNA"/>
</dbReference>
<proteinExistence type="predicted"/>
<sequence>MFVTSTAVRRRRFTGTSRFDAQHATHRRPFRWRHLYMADRGCSRRQVMQWTLAALAGAVGSIGIASNHLMPPVEALQGVNRPDLLPKGPVQTVIDRERFLVTGQRERLRRQIQQLEADTGIKVRLLTQRYPETPGLAIKDYWGVDENTVVMVVDFFGGVGGILKFNIGANVDKVVPPGYWSSLSNKYGNKFYLEKNGVDMAIVGAVEEGIARLRAASLR</sequence>
<dbReference type="InterPro" id="IPR007621">
    <property type="entry name" value="TPM_dom"/>
</dbReference>
<dbReference type="Pfam" id="PF04536">
    <property type="entry name" value="TPM_phosphatase"/>
    <property type="match status" value="1"/>
</dbReference>
<evidence type="ECO:0000259" key="1">
    <source>
        <dbReference type="Pfam" id="PF04536"/>
    </source>
</evidence>
<evidence type="ECO:0000313" key="2">
    <source>
        <dbReference type="EMBL" id="KAK4537108.1"/>
    </source>
</evidence>
<name>A0AAV9IZ77_CYACA</name>
<dbReference type="PANTHER" id="PTHR35514">
    <property type="entry name" value="THYLAKOID LUMENAL 15.0 KDA PROTEIN 2, CHLOROPLASTIC"/>
    <property type="match status" value="1"/>
</dbReference>
<organism evidence="2 3">
    <name type="scientific">Cyanidium caldarium</name>
    <name type="common">Red alga</name>
    <dbReference type="NCBI Taxonomy" id="2771"/>
    <lineage>
        <taxon>Eukaryota</taxon>
        <taxon>Rhodophyta</taxon>
        <taxon>Bangiophyceae</taxon>
        <taxon>Cyanidiales</taxon>
        <taxon>Cyanidiaceae</taxon>
        <taxon>Cyanidium</taxon>
    </lineage>
</organism>
<gene>
    <name evidence="2" type="ORF">CDCA_CDCA11G3133</name>
</gene>
<accession>A0AAV9IZ77</accession>
<protein>
    <recommendedName>
        <fullName evidence="1">TPM domain-containing protein</fullName>
    </recommendedName>
</protein>
<dbReference type="AlphaFoldDB" id="A0AAV9IZ77"/>
<dbReference type="Proteomes" id="UP001301350">
    <property type="component" value="Unassembled WGS sequence"/>
</dbReference>